<evidence type="ECO:0000313" key="3">
    <source>
        <dbReference type="Proteomes" id="UP000176191"/>
    </source>
</evidence>
<proteinExistence type="predicted"/>
<name>A0A1F5F3U6_9BACT</name>
<evidence type="ECO:0000256" key="1">
    <source>
        <dbReference type="SAM" id="MobiDB-lite"/>
    </source>
</evidence>
<feature type="region of interest" description="Disordered" evidence="1">
    <location>
        <begin position="46"/>
        <end position="72"/>
    </location>
</feature>
<evidence type="ECO:0000313" key="2">
    <source>
        <dbReference type="EMBL" id="OGD74335.1"/>
    </source>
</evidence>
<comment type="caution">
    <text evidence="2">The sequence shown here is derived from an EMBL/GenBank/DDBJ whole genome shotgun (WGS) entry which is preliminary data.</text>
</comment>
<reference evidence="2 3" key="1">
    <citation type="journal article" date="2016" name="Nat. Commun.">
        <title>Thousands of microbial genomes shed light on interconnected biogeochemical processes in an aquifer system.</title>
        <authorList>
            <person name="Anantharaman K."/>
            <person name="Brown C.T."/>
            <person name="Hug L.A."/>
            <person name="Sharon I."/>
            <person name="Castelle C.J."/>
            <person name="Probst A.J."/>
            <person name="Thomas B.C."/>
            <person name="Singh A."/>
            <person name="Wilkins M.J."/>
            <person name="Karaoz U."/>
            <person name="Brodie E.L."/>
            <person name="Williams K.H."/>
            <person name="Hubbard S.S."/>
            <person name="Banfield J.F."/>
        </authorList>
    </citation>
    <scope>NUCLEOTIDE SEQUENCE [LARGE SCALE GENOMIC DNA]</scope>
</reference>
<protein>
    <submittedName>
        <fullName evidence="2">Uncharacterized protein</fullName>
    </submittedName>
</protein>
<organism evidence="2 3">
    <name type="scientific">Candidatus Collierbacteria bacterium RIFOXYA2_FULL_46_10</name>
    <dbReference type="NCBI Taxonomy" id="1817726"/>
    <lineage>
        <taxon>Bacteria</taxon>
        <taxon>Candidatus Collieribacteriota</taxon>
    </lineage>
</organism>
<feature type="compositionally biased region" description="Low complexity" evidence="1">
    <location>
        <begin position="47"/>
        <end position="72"/>
    </location>
</feature>
<dbReference type="Proteomes" id="UP000176191">
    <property type="component" value="Unassembled WGS sequence"/>
</dbReference>
<accession>A0A1F5F3U6</accession>
<dbReference type="AlphaFoldDB" id="A0A1F5F3U6"/>
<gene>
    <name evidence="2" type="ORF">A2228_02250</name>
</gene>
<dbReference type="EMBL" id="MFAK01000037">
    <property type="protein sequence ID" value="OGD74335.1"/>
    <property type="molecule type" value="Genomic_DNA"/>
</dbReference>
<sequence>MKQFITGLFIIIVLGLVGYAGFRGAANLVSRYLAPVTPTPTPAGFVTSSPTPSASASVAPTPSTLPTTKGGLVKGQTTVKTTTTTTTTSHLLLTLIKTNECKSYTTEVKDITGPLTLRYSLKDGYKAAITAWKSNGEEILSQREISGSGELVKVTGLTYLKLQAQPTKCDSTSDIWLTITAER</sequence>